<keyword evidence="9" id="KW-0238">DNA-binding</keyword>
<dbReference type="InterPro" id="IPR038726">
    <property type="entry name" value="PDDEXK_AddAB-type"/>
</dbReference>
<evidence type="ECO:0000313" key="19">
    <source>
        <dbReference type="Proteomes" id="UP000595053"/>
    </source>
</evidence>
<evidence type="ECO:0000256" key="3">
    <source>
        <dbReference type="ARBA" id="ARBA00022741"/>
    </source>
</evidence>
<feature type="domain" description="UvrD-like helicase C-terminal" evidence="17">
    <location>
        <begin position="319"/>
        <end position="620"/>
    </location>
</feature>
<dbReference type="GO" id="GO:0000725">
    <property type="term" value="P:recombinational repair"/>
    <property type="evidence" value="ECO:0007669"/>
    <property type="project" value="TreeGrafter"/>
</dbReference>
<evidence type="ECO:0000256" key="14">
    <source>
        <dbReference type="ARBA" id="ARBA00048988"/>
    </source>
</evidence>
<keyword evidence="10" id="KW-0234">DNA repair</keyword>
<keyword evidence="6 15" id="KW-0347">Helicase</keyword>
<evidence type="ECO:0000256" key="11">
    <source>
        <dbReference type="ARBA" id="ARBA00023235"/>
    </source>
</evidence>
<keyword evidence="8 15" id="KW-0067">ATP-binding</keyword>
<dbReference type="GO" id="GO:0033202">
    <property type="term" value="C:DNA helicase complex"/>
    <property type="evidence" value="ECO:0007669"/>
    <property type="project" value="TreeGrafter"/>
</dbReference>
<evidence type="ECO:0000259" key="17">
    <source>
        <dbReference type="PROSITE" id="PS51217"/>
    </source>
</evidence>
<dbReference type="GO" id="GO:0004527">
    <property type="term" value="F:exonuclease activity"/>
    <property type="evidence" value="ECO:0007669"/>
    <property type="project" value="UniProtKB-KW"/>
</dbReference>
<dbReference type="PROSITE" id="PS51217">
    <property type="entry name" value="UVRD_HELICASE_CTER"/>
    <property type="match status" value="1"/>
</dbReference>
<comment type="similarity">
    <text evidence="1">Belongs to the helicase family. UvrD subfamily.</text>
</comment>
<dbReference type="Gene3D" id="3.90.320.10">
    <property type="match status" value="1"/>
</dbReference>
<evidence type="ECO:0000256" key="15">
    <source>
        <dbReference type="PROSITE-ProRule" id="PRU00560"/>
    </source>
</evidence>
<evidence type="ECO:0000256" key="7">
    <source>
        <dbReference type="ARBA" id="ARBA00022839"/>
    </source>
</evidence>
<dbReference type="GO" id="GO:0005829">
    <property type="term" value="C:cytosol"/>
    <property type="evidence" value="ECO:0007669"/>
    <property type="project" value="TreeGrafter"/>
</dbReference>
<keyword evidence="19" id="KW-1185">Reference proteome</keyword>
<keyword evidence="11" id="KW-0413">Isomerase</keyword>
<dbReference type="InterPro" id="IPR011604">
    <property type="entry name" value="PDDEXK-like_dom_sf"/>
</dbReference>
<keyword evidence="5 15" id="KW-0378">Hydrolase</keyword>
<sequence length="1035" mass="111177">MADDVLFDESQRAVLGVEPLCTASVIGAPGTGKTRLVRELAVKLVKENPAVRVAVLSPDRRAASDLRNKISFDLGYLPGALSVQSLTAFAFGIVSAYSQFVGRREPELISGSRQDALIKEILEIGLELGHGGHDEELVKIPAYRAEFRDLITRAAELAMSPADLAVVGERYGEPVWGQGAAMIADYENALATQAAVGHGNPDIVDHARVLTQAAGMLRSWDLATPGGSGRLGMSKPRWDWIIVDDIQNATLAVRTLLRSLHEDGASILTFGDPDTAVQGFRGGIAHLPALLTKPIHAGGLGAQRYTLSTRYRGGGEMGELIGKITSGIHTAGAGKHRKAAFRADAEGGCGASARVEAMTFANEDEEIAFVAAKFRELHYVEGVPYSDMAVVTRSTAAHGAIRRTLLHYGVPVESTVNNQPLREQRAVAALISLIDVALADPADVTAESLEALLGGVLFAIEPLELRKLRRQMRGWELARGGTRSQGELLRDILEGGEVASKIPEFAKVFSVIESIRQASAEGRLGEEVLWAAWDGTGVAESWRAQALAGGLAGDGANEDLDAVISLFRIAQRQADRDVTNATIWALLDVLESQDIPEDSIARVGGGHDEVALASPSATIGRSWDYVAIVGVNEGSWPNTQLRNPLTKVPKLVNIVVGSTMAGREVEPTQLVSDVIDDELRMLLQAVSRANTEVILTAQQQDGIRPSRFLQWLFPELAAAPAVASTLETTGLVGQLRQALRSGDAGLVEEAGVLLGQLAAAGITEADERYWAEAMALTTHEPVVDGAARMSPSRVESLLTCPLRAFLDNCQARSEDSTLALDIGKLIHTLAEHHPHGPQEAILAEYKSLASQLEFSEGLSGYVQRRRLDQMVSHLAKYLTAESQHVRVETAAEGTVFSDEANAEITVRARIDRLEQVKNAARIVDFKTGRNAISKDEAKINPQMRVYQWLVDQGGVAGIDRSLGARLVYLGTKSRSASLRDQEPLSAEEAMETEQMVKRADSAQRGPNFAAVAGSYCRGCAYRSSCPAQGTGRIFS</sequence>
<dbReference type="Gene3D" id="3.40.50.300">
    <property type="entry name" value="P-loop containing nucleotide triphosphate hydrolases"/>
    <property type="match status" value="2"/>
</dbReference>
<keyword evidence="4" id="KW-0227">DNA damage</keyword>
<evidence type="ECO:0000256" key="6">
    <source>
        <dbReference type="ARBA" id="ARBA00022806"/>
    </source>
</evidence>
<dbReference type="AlphaFoldDB" id="A0A7M1QUF7"/>
<proteinExistence type="inferred from homology"/>
<comment type="catalytic activity">
    <reaction evidence="14">
        <text>ATP + H2O = ADP + phosphate + H(+)</text>
        <dbReference type="Rhea" id="RHEA:13065"/>
        <dbReference type="ChEBI" id="CHEBI:15377"/>
        <dbReference type="ChEBI" id="CHEBI:15378"/>
        <dbReference type="ChEBI" id="CHEBI:30616"/>
        <dbReference type="ChEBI" id="CHEBI:43474"/>
        <dbReference type="ChEBI" id="CHEBI:456216"/>
        <dbReference type="EC" id="5.6.2.4"/>
    </reaction>
</comment>
<name>A0A7M1QUF7_9ACTO</name>
<dbReference type="InterPro" id="IPR000212">
    <property type="entry name" value="DNA_helicase_UvrD/REP"/>
</dbReference>
<evidence type="ECO:0000256" key="9">
    <source>
        <dbReference type="ARBA" id="ARBA00023125"/>
    </source>
</evidence>
<dbReference type="GO" id="GO:0043138">
    <property type="term" value="F:3'-5' DNA helicase activity"/>
    <property type="evidence" value="ECO:0007669"/>
    <property type="project" value="UniProtKB-EC"/>
</dbReference>
<dbReference type="Gene3D" id="1.10.486.10">
    <property type="entry name" value="PCRA, domain 4"/>
    <property type="match status" value="1"/>
</dbReference>
<evidence type="ECO:0000256" key="5">
    <source>
        <dbReference type="ARBA" id="ARBA00022801"/>
    </source>
</evidence>
<keyword evidence="7" id="KW-0269">Exonuclease</keyword>
<dbReference type="Pfam" id="PF12705">
    <property type="entry name" value="PDDEXK_1"/>
    <property type="match status" value="1"/>
</dbReference>
<dbReference type="InterPro" id="IPR013986">
    <property type="entry name" value="DExx_box_DNA_helicase_dom_sf"/>
</dbReference>
<dbReference type="InterPro" id="IPR027417">
    <property type="entry name" value="P-loop_NTPase"/>
</dbReference>
<dbReference type="EMBL" id="CP063213">
    <property type="protein sequence ID" value="QOR45005.1"/>
    <property type="molecule type" value="Genomic_DNA"/>
</dbReference>
<dbReference type="EC" id="5.6.2.4" evidence="13"/>
<dbReference type="GO" id="GO:0005524">
    <property type="term" value="F:ATP binding"/>
    <property type="evidence" value="ECO:0007669"/>
    <property type="project" value="UniProtKB-UniRule"/>
</dbReference>
<evidence type="ECO:0000256" key="8">
    <source>
        <dbReference type="ARBA" id="ARBA00022840"/>
    </source>
</evidence>
<dbReference type="SUPFAM" id="SSF52540">
    <property type="entry name" value="P-loop containing nucleoside triphosphate hydrolases"/>
    <property type="match status" value="1"/>
</dbReference>
<feature type="domain" description="UvrD-like helicase ATP-binding" evidence="16">
    <location>
        <begin position="6"/>
        <end position="314"/>
    </location>
</feature>
<gene>
    <name evidence="18" type="ORF">INS88_06865</name>
</gene>
<evidence type="ECO:0000256" key="4">
    <source>
        <dbReference type="ARBA" id="ARBA00022763"/>
    </source>
</evidence>
<dbReference type="Proteomes" id="UP000595053">
    <property type="component" value="Chromosome"/>
</dbReference>
<comment type="catalytic activity">
    <reaction evidence="12">
        <text>Couples ATP hydrolysis with the unwinding of duplex DNA by translocating in the 3'-5' direction.</text>
        <dbReference type="EC" id="5.6.2.4"/>
    </reaction>
</comment>
<dbReference type="PANTHER" id="PTHR11070">
    <property type="entry name" value="UVRD / RECB / PCRA DNA HELICASE FAMILY MEMBER"/>
    <property type="match status" value="1"/>
</dbReference>
<keyword evidence="2" id="KW-0540">Nuclease</keyword>
<evidence type="ECO:0000256" key="13">
    <source>
        <dbReference type="ARBA" id="ARBA00034808"/>
    </source>
</evidence>
<evidence type="ECO:0000256" key="10">
    <source>
        <dbReference type="ARBA" id="ARBA00023204"/>
    </source>
</evidence>
<dbReference type="InterPro" id="IPR014016">
    <property type="entry name" value="UvrD-like_ATP-bd"/>
</dbReference>
<evidence type="ECO:0000259" key="16">
    <source>
        <dbReference type="PROSITE" id="PS51198"/>
    </source>
</evidence>
<dbReference type="InterPro" id="IPR014017">
    <property type="entry name" value="DNA_helicase_UvrD-like_C"/>
</dbReference>
<dbReference type="Pfam" id="PF00580">
    <property type="entry name" value="UvrD-helicase"/>
    <property type="match status" value="1"/>
</dbReference>
<reference evidence="18 19" key="1">
    <citation type="submission" date="2020-10" db="EMBL/GenBank/DDBJ databases">
        <title>Trueperella pecoris sp. nov. isolated from bovine and porcine specimens.</title>
        <authorList>
            <person name="Schoenecker L."/>
            <person name="Schnydrig P."/>
            <person name="Brodard I."/>
            <person name="Thomann A."/>
            <person name="Hemphill A."/>
            <person name="Rodriguez-Campos S."/>
            <person name="Perreten V."/>
            <person name="Jores J."/>
            <person name="Kittl S."/>
        </authorList>
    </citation>
    <scope>NUCLEOTIDE SEQUENCE [LARGE SCALE GENOMIC DNA]</scope>
    <source>
        <strain evidence="18 19">15A0121</strain>
    </source>
</reference>
<evidence type="ECO:0000313" key="18">
    <source>
        <dbReference type="EMBL" id="QOR45005.1"/>
    </source>
</evidence>
<evidence type="ECO:0000256" key="2">
    <source>
        <dbReference type="ARBA" id="ARBA00022722"/>
    </source>
</evidence>
<feature type="binding site" evidence="15">
    <location>
        <begin position="27"/>
        <end position="34"/>
    </location>
    <ligand>
        <name>ATP</name>
        <dbReference type="ChEBI" id="CHEBI:30616"/>
    </ligand>
</feature>
<accession>A0A7M1QUF7</accession>
<evidence type="ECO:0000256" key="1">
    <source>
        <dbReference type="ARBA" id="ARBA00009922"/>
    </source>
</evidence>
<dbReference type="Gene3D" id="1.10.10.160">
    <property type="match status" value="1"/>
</dbReference>
<protein>
    <recommendedName>
        <fullName evidence="13">DNA 3'-5' helicase</fullName>
        <ecNumber evidence="13">5.6.2.4</ecNumber>
    </recommendedName>
</protein>
<organism evidence="18 19">
    <name type="scientific">Trueperella pecoris</name>
    <dbReference type="NCBI Taxonomy" id="2733571"/>
    <lineage>
        <taxon>Bacteria</taxon>
        <taxon>Bacillati</taxon>
        <taxon>Actinomycetota</taxon>
        <taxon>Actinomycetes</taxon>
        <taxon>Actinomycetales</taxon>
        <taxon>Actinomycetaceae</taxon>
        <taxon>Trueperella</taxon>
    </lineage>
</organism>
<dbReference type="PANTHER" id="PTHR11070:SF59">
    <property type="entry name" value="DNA 3'-5' HELICASE"/>
    <property type="match status" value="1"/>
</dbReference>
<dbReference type="PROSITE" id="PS51198">
    <property type="entry name" value="UVRD_HELICASE_ATP_BIND"/>
    <property type="match status" value="1"/>
</dbReference>
<evidence type="ECO:0000256" key="12">
    <source>
        <dbReference type="ARBA" id="ARBA00034617"/>
    </source>
</evidence>
<dbReference type="GO" id="GO:0003677">
    <property type="term" value="F:DNA binding"/>
    <property type="evidence" value="ECO:0007669"/>
    <property type="project" value="UniProtKB-KW"/>
</dbReference>
<keyword evidence="3 15" id="KW-0547">Nucleotide-binding</keyword>
<dbReference type="RefSeq" id="WP_197550783.1">
    <property type="nucleotide sequence ID" value="NZ_CP063213.1"/>
</dbReference>